<dbReference type="InterPro" id="IPR013022">
    <property type="entry name" value="Xyl_isomerase-like_TIM-brl"/>
</dbReference>
<dbReference type="AlphaFoldDB" id="A0A517Y401"/>
<dbReference type="PANTHER" id="PTHR12110:SF41">
    <property type="entry name" value="INOSOSE DEHYDRATASE"/>
    <property type="match status" value="1"/>
</dbReference>
<feature type="signal peptide" evidence="1">
    <location>
        <begin position="1"/>
        <end position="24"/>
    </location>
</feature>
<sequence length="294" mass="33114" precursor="true">MNRRNFIQTIAASLFAAPFQFLLAQQINNAYLDTIGLQLYTLRHQLKDDVVGTIKAVKEMGYKQVESYEFPNFRKPIEVARDIGLDVHSTHITWNSVFHPEDKTVPPFAEVLEEAQAAKIKHLVIPTIELRDRPNLDGYKRAAEKCNRAAAQAKAAGIQLAYHNHTFEFDPMEGGKAGYDVLMEEFSADMLFEVDAFWVQLGKRDPAKLIRSLKGRVTQVHLKDLTGGVKLPEKIDGWWSLPVEAFASLGDGIIPVNPIIEAAKEAGVQYCHVEQDLSRDPLASIRRSLNYLRS</sequence>
<keyword evidence="4" id="KW-1185">Reference proteome</keyword>
<feature type="domain" description="Xylose isomerase-like TIM barrel" evidence="2">
    <location>
        <begin position="55"/>
        <end position="293"/>
    </location>
</feature>
<protein>
    <submittedName>
        <fullName evidence="3">Xylose isomerase-like TIM barrel</fullName>
    </submittedName>
</protein>
<keyword evidence="1" id="KW-0732">Signal</keyword>
<dbReference type="PANTHER" id="PTHR12110">
    <property type="entry name" value="HYDROXYPYRUVATE ISOMERASE"/>
    <property type="match status" value="1"/>
</dbReference>
<accession>A0A517Y401</accession>
<gene>
    <name evidence="3" type="ORF">ETAA8_00390</name>
</gene>
<dbReference type="SUPFAM" id="SSF51658">
    <property type="entry name" value="Xylose isomerase-like"/>
    <property type="match status" value="1"/>
</dbReference>
<name>A0A517Y401_9BACT</name>
<dbReference type="GO" id="GO:0016853">
    <property type="term" value="F:isomerase activity"/>
    <property type="evidence" value="ECO:0007669"/>
    <property type="project" value="UniProtKB-KW"/>
</dbReference>
<dbReference type="InterPro" id="IPR036237">
    <property type="entry name" value="Xyl_isomerase-like_sf"/>
</dbReference>
<dbReference type="InterPro" id="IPR050312">
    <property type="entry name" value="IolE/XylAMocC-like"/>
</dbReference>
<dbReference type="EMBL" id="CP036274">
    <property type="protein sequence ID" value="QDU24978.1"/>
    <property type="molecule type" value="Genomic_DNA"/>
</dbReference>
<dbReference type="Proteomes" id="UP000315017">
    <property type="component" value="Chromosome"/>
</dbReference>
<evidence type="ECO:0000313" key="4">
    <source>
        <dbReference type="Proteomes" id="UP000315017"/>
    </source>
</evidence>
<dbReference type="Gene3D" id="3.20.20.150">
    <property type="entry name" value="Divalent-metal-dependent TIM barrel enzymes"/>
    <property type="match status" value="1"/>
</dbReference>
<organism evidence="3 4">
    <name type="scientific">Anatilimnocola aggregata</name>
    <dbReference type="NCBI Taxonomy" id="2528021"/>
    <lineage>
        <taxon>Bacteria</taxon>
        <taxon>Pseudomonadati</taxon>
        <taxon>Planctomycetota</taxon>
        <taxon>Planctomycetia</taxon>
        <taxon>Pirellulales</taxon>
        <taxon>Pirellulaceae</taxon>
        <taxon>Anatilimnocola</taxon>
    </lineage>
</organism>
<feature type="chain" id="PRO_5022092105" evidence="1">
    <location>
        <begin position="25"/>
        <end position="294"/>
    </location>
</feature>
<proteinExistence type="predicted"/>
<dbReference type="RefSeq" id="WP_202921454.1">
    <property type="nucleotide sequence ID" value="NZ_CP036274.1"/>
</dbReference>
<dbReference type="KEGG" id="aagg:ETAA8_00390"/>
<keyword evidence="3" id="KW-0413">Isomerase</keyword>
<dbReference type="Pfam" id="PF01261">
    <property type="entry name" value="AP_endonuc_2"/>
    <property type="match status" value="1"/>
</dbReference>
<evidence type="ECO:0000256" key="1">
    <source>
        <dbReference type="SAM" id="SignalP"/>
    </source>
</evidence>
<evidence type="ECO:0000313" key="3">
    <source>
        <dbReference type="EMBL" id="QDU24978.1"/>
    </source>
</evidence>
<evidence type="ECO:0000259" key="2">
    <source>
        <dbReference type="Pfam" id="PF01261"/>
    </source>
</evidence>
<reference evidence="3 4" key="1">
    <citation type="submission" date="2019-02" db="EMBL/GenBank/DDBJ databases">
        <title>Deep-cultivation of Planctomycetes and their phenomic and genomic characterization uncovers novel biology.</title>
        <authorList>
            <person name="Wiegand S."/>
            <person name="Jogler M."/>
            <person name="Boedeker C."/>
            <person name="Pinto D."/>
            <person name="Vollmers J."/>
            <person name="Rivas-Marin E."/>
            <person name="Kohn T."/>
            <person name="Peeters S.H."/>
            <person name="Heuer A."/>
            <person name="Rast P."/>
            <person name="Oberbeckmann S."/>
            <person name="Bunk B."/>
            <person name="Jeske O."/>
            <person name="Meyerdierks A."/>
            <person name="Storesund J.E."/>
            <person name="Kallscheuer N."/>
            <person name="Luecker S."/>
            <person name="Lage O.M."/>
            <person name="Pohl T."/>
            <person name="Merkel B.J."/>
            <person name="Hornburger P."/>
            <person name="Mueller R.-W."/>
            <person name="Bruemmer F."/>
            <person name="Labrenz M."/>
            <person name="Spormann A.M."/>
            <person name="Op den Camp H."/>
            <person name="Overmann J."/>
            <person name="Amann R."/>
            <person name="Jetten M.S.M."/>
            <person name="Mascher T."/>
            <person name="Medema M.H."/>
            <person name="Devos D.P."/>
            <person name="Kaster A.-K."/>
            <person name="Ovreas L."/>
            <person name="Rohde M."/>
            <person name="Galperin M.Y."/>
            <person name="Jogler C."/>
        </authorList>
    </citation>
    <scope>NUCLEOTIDE SEQUENCE [LARGE SCALE GENOMIC DNA]</scope>
    <source>
        <strain evidence="3 4">ETA_A8</strain>
    </source>
</reference>